<dbReference type="PANTHER" id="PTHR38488:SF1">
    <property type="entry name" value="OXIDOREDUCTASE 9.5 KDA SUBUNIT, PUTATIVE (AFU_ORTHOLOGUE AFUA_5G08980)-RELATED"/>
    <property type="match status" value="1"/>
</dbReference>
<evidence type="ECO:0000313" key="2">
    <source>
        <dbReference type="EMBL" id="VUG20442.1"/>
    </source>
</evidence>
<name>A0A7D9H390_DEKBR</name>
<accession>A0A7D9H390</accession>
<keyword evidence="1" id="KW-1133">Transmembrane helix</keyword>
<dbReference type="AlphaFoldDB" id="A0A7D9H390"/>
<dbReference type="Proteomes" id="UP000478008">
    <property type="component" value="Unassembled WGS sequence"/>
</dbReference>
<organism evidence="2 3">
    <name type="scientific">Dekkera bruxellensis</name>
    <name type="common">Brettanomyces custersii</name>
    <dbReference type="NCBI Taxonomy" id="5007"/>
    <lineage>
        <taxon>Eukaryota</taxon>
        <taxon>Fungi</taxon>
        <taxon>Dikarya</taxon>
        <taxon>Ascomycota</taxon>
        <taxon>Saccharomycotina</taxon>
        <taxon>Pichiomycetes</taxon>
        <taxon>Pichiales</taxon>
        <taxon>Pichiaceae</taxon>
        <taxon>Brettanomyces</taxon>
    </lineage>
</organism>
<feature type="transmembrane region" description="Helical" evidence="1">
    <location>
        <begin position="25"/>
        <end position="45"/>
    </location>
</feature>
<dbReference type="CDD" id="cd22903">
    <property type="entry name" value="NI9M"/>
    <property type="match status" value="1"/>
</dbReference>
<reference evidence="2 3" key="1">
    <citation type="submission" date="2019-07" db="EMBL/GenBank/DDBJ databases">
        <authorList>
            <person name="Friedrich A."/>
            <person name="Schacherer J."/>
        </authorList>
    </citation>
    <scope>NUCLEOTIDE SEQUENCE [LARGE SCALE GENOMIC DNA]</scope>
</reference>
<protein>
    <submittedName>
        <fullName evidence="2">DEBR0S8_01838g1_1</fullName>
    </submittedName>
</protein>
<keyword evidence="1" id="KW-0472">Membrane</keyword>
<keyword evidence="3" id="KW-1185">Reference proteome</keyword>
<keyword evidence="1" id="KW-0812">Transmembrane</keyword>
<dbReference type="InterPro" id="IPR039961">
    <property type="entry name" value="Nuo9.5"/>
</dbReference>
<evidence type="ECO:0000256" key="1">
    <source>
        <dbReference type="SAM" id="Phobius"/>
    </source>
</evidence>
<gene>
    <name evidence="2" type="primary">nuo9.5</name>
    <name evidence="2" type="ORF">DEBR0S8_01838G</name>
</gene>
<proteinExistence type="predicted"/>
<evidence type="ECO:0000313" key="3">
    <source>
        <dbReference type="Proteomes" id="UP000478008"/>
    </source>
</evidence>
<sequence length="86" mass="9832">MGSYPIYFKEPVRWLRWCAHNKPNIFFPCAIAAMGPVFLFVITPLRKKFIYPNAAPLPMGGYPIPNRAREPISGYDDEEEVQATTN</sequence>
<dbReference type="PANTHER" id="PTHR38488">
    <property type="entry name" value="OXIDOREDUCTASE 9.5 KDA SUBUNIT, PUTATIVE (AFU_ORTHOLOGUE AFUA_5G08980)-RELATED"/>
    <property type="match status" value="1"/>
</dbReference>
<dbReference type="EMBL" id="CABFWN010000008">
    <property type="protein sequence ID" value="VUG20442.1"/>
    <property type="molecule type" value="Genomic_DNA"/>
</dbReference>